<feature type="domain" description="C2H2-type" evidence="14">
    <location>
        <begin position="936"/>
        <end position="959"/>
    </location>
</feature>
<keyword evidence="8" id="KW-0805">Transcription regulation</keyword>
<dbReference type="InterPro" id="IPR013087">
    <property type="entry name" value="Znf_C2H2_type"/>
</dbReference>
<evidence type="ECO:0000259" key="14">
    <source>
        <dbReference type="PROSITE" id="PS50157"/>
    </source>
</evidence>
<evidence type="ECO:0000256" key="11">
    <source>
        <dbReference type="ARBA" id="ARBA00023242"/>
    </source>
</evidence>
<evidence type="ECO:0000256" key="9">
    <source>
        <dbReference type="ARBA" id="ARBA00023125"/>
    </source>
</evidence>
<evidence type="ECO:0000313" key="15">
    <source>
        <dbReference type="Ensembl" id="ENSAMXP00000016673.2"/>
    </source>
</evidence>
<feature type="domain" description="C2H2-type" evidence="14">
    <location>
        <begin position="1069"/>
        <end position="1099"/>
    </location>
</feature>
<keyword evidence="6 12" id="KW-0863">Zinc-finger</keyword>
<dbReference type="InterPro" id="IPR036236">
    <property type="entry name" value="Znf_C2H2_sf"/>
</dbReference>
<protein>
    <submittedName>
        <fullName evidence="15">Zinc finger protein 687a</fullName>
    </submittedName>
</protein>
<dbReference type="FunCoup" id="W5LA11">
    <property type="interactions" value="265"/>
</dbReference>
<dbReference type="PANTHER" id="PTHR47222">
    <property type="entry name" value="ZINC FINGER PROTEIN 532-RELATED"/>
    <property type="match status" value="1"/>
</dbReference>
<evidence type="ECO:0000256" key="10">
    <source>
        <dbReference type="ARBA" id="ARBA00023163"/>
    </source>
</evidence>
<reference evidence="16" key="2">
    <citation type="journal article" date="2014" name="Nat. Commun.">
        <title>The cavefish genome reveals candidate genes for eye loss.</title>
        <authorList>
            <person name="McGaugh S.E."/>
            <person name="Gross J.B."/>
            <person name="Aken B."/>
            <person name="Blin M."/>
            <person name="Borowsky R."/>
            <person name="Chalopin D."/>
            <person name="Hinaux H."/>
            <person name="Jeffery W.R."/>
            <person name="Keene A."/>
            <person name="Ma L."/>
            <person name="Minx P."/>
            <person name="Murphy D."/>
            <person name="O'Quin K.E."/>
            <person name="Retaux S."/>
            <person name="Rohner N."/>
            <person name="Searle S.M."/>
            <person name="Stahl B.A."/>
            <person name="Tabin C."/>
            <person name="Volff J.N."/>
            <person name="Yoshizawa M."/>
            <person name="Warren W.C."/>
        </authorList>
    </citation>
    <scope>NUCLEOTIDE SEQUENCE [LARGE SCALE GENOMIC DNA]</scope>
    <source>
        <strain evidence="16">female</strain>
    </source>
</reference>
<feature type="compositionally biased region" description="Acidic residues" evidence="13">
    <location>
        <begin position="380"/>
        <end position="389"/>
    </location>
</feature>
<keyword evidence="4" id="KW-0479">Metal-binding</keyword>
<evidence type="ECO:0000256" key="7">
    <source>
        <dbReference type="ARBA" id="ARBA00022833"/>
    </source>
</evidence>
<feature type="region of interest" description="Disordered" evidence="13">
    <location>
        <begin position="1093"/>
        <end position="1152"/>
    </location>
</feature>
<feature type="compositionally biased region" description="Low complexity" evidence="13">
    <location>
        <begin position="470"/>
        <end position="480"/>
    </location>
</feature>
<feature type="compositionally biased region" description="Polar residues" evidence="13">
    <location>
        <begin position="147"/>
        <end position="156"/>
    </location>
</feature>
<dbReference type="SUPFAM" id="SSF57667">
    <property type="entry name" value="beta-beta-alpha zinc fingers"/>
    <property type="match status" value="3"/>
</dbReference>
<dbReference type="GO" id="GO:0003677">
    <property type="term" value="F:DNA binding"/>
    <property type="evidence" value="ECO:0007669"/>
    <property type="project" value="UniProtKB-KW"/>
</dbReference>
<comment type="similarity">
    <text evidence="3">Belongs to the krueppel C2H2-type zinc-finger protein family.</text>
</comment>
<dbReference type="InParanoid" id="W5LA11"/>
<feature type="region of interest" description="Disordered" evidence="13">
    <location>
        <begin position="961"/>
        <end position="1008"/>
    </location>
</feature>
<evidence type="ECO:0000256" key="8">
    <source>
        <dbReference type="ARBA" id="ARBA00023015"/>
    </source>
</evidence>
<feature type="region of interest" description="Disordered" evidence="13">
    <location>
        <begin position="92"/>
        <end position="412"/>
    </location>
</feature>
<feature type="compositionally biased region" description="Polar residues" evidence="13">
    <location>
        <begin position="1103"/>
        <end position="1121"/>
    </location>
</feature>
<organism evidence="15 16">
    <name type="scientific">Astyanax mexicanus</name>
    <name type="common">Blind cave fish</name>
    <name type="synonym">Astyanax fasciatus mexicanus</name>
    <dbReference type="NCBI Taxonomy" id="7994"/>
    <lineage>
        <taxon>Eukaryota</taxon>
        <taxon>Metazoa</taxon>
        <taxon>Chordata</taxon>
        <taxon>Craniata</taxon>
        <taxon>Vertebrata</taxon>
        <taxon>Euteleostomi</taxon>
        <taxon>Actinopterygii</taxon>
        <taxon>Neopterygii</taxon>
        <taxon>Teleostei</taxon>
        <taxon>Ostariophysi</taxon>
        <taxon>Characiformes</taxon>
        <taxon>Characoidei</taxon>
        <taxon>Acestrorhamphidae</taxon>
        <taxon>Acestrorhamphinae</taxon>
        <taxon>Astyanax</taxon>
    </lineage>
</organism>
<name>W5LA11_ASTMX</name>
<keyword evidence="16" id="KW-1185">Reference proteome</keyword>
<feature type="compositionally biased region" description="Polar residues" evidence="13">
    <location>
        <begin position="363"/>
        <end position="372"/>
    </location>
</feature>
<dbReference type="Ensembl" id="ENSAMXT00000016673.2">
    <property type="protein sequence ID" value="ENSAMXP00000016673.2"/>
    <property type="gene ID" value="ENSAMXG00000016184.2"/>
</dbReference>
<dbReference type="HOGENOM" id="CLU_006283_1_0_1"/>
<evidence type="ECO:0000256" key="2">
    <source>
        <dbReference type="ARBA" id="ARBA00004123"/>
    </source>
</evidence>
<evidence type="ECO:0000313" key="16">
    <source>
        <dbReference type="Proteomes" id="UP000018467"/>
    </source>
</evidence>
<feature type="region of interest" description="Disordered" evidence="13">
    <location>
        <begin position="1211"/>
        <end position="1252"/>
    </location>
</feature>
<feature type="compositionally biased region" description="Polar residues" evidence="13">
    <location>
        <begin position="28"/>
        <end position="42"/>
    </location>
</feature>
<comment type="function">
    <text evidence="1">May be involved in transcriptional regulation.</text>
</comment>
<feature type="compositionally biased region" description="Basic and acidic residues" evidence="13">
    <location>
        <begin position="329"/>
        <end position="341"/>
    </location>
</feature>
<proteinExistence type="inferred from homology"/>
<feature type="compositionally biased region" description="Basic and acidic residues" evidence="13">
    <location>
        <begin position="1213"/>
        <end position="1228"/>
    </location>
</feature>
<dbReference type="Pfam" id="PF25412">
    <property type="entry name" value="zf-C2H2_ZNF592"/>
    <property type="match status" value="1"/>
</dbReference>
<dbReference type="PANTHER" id="PTHR47222:SF2">
    <property type="entry name" value="ZINC FINGER PROTEIN 687"/>
    <property type="match status" value="1"/>
</dbReference>
<keyword evidence="10" id="KW-0804">Transcription</keyword>
<dbReference type="PROSITE" id="PS50157">
    <property type="entry name" value="ZINC_FINGER_C2H2_2"/>
    <property type="match status" value="9"/>
</dbReference>
<feature type="region of interest" description="Disordered" evidence="13">
    <location>
        <begin position="470"/>
        <end position="491"/>
    </location>
</feature>
<feature type="domain" description="C2H2-type" evidence="14">
    <location>
        <begin position="1187"/>
        <end position="1215"/>
    </location>
</feature>
<dbReference type="Pfam" id="PF16622">
    <property type="entry name" value="zf-C2H2_11"/>
    <property type="match status" value="1"/>
</dbReference>
<evidence type="ECO:0000256" key="4">
    <source>
        <dbReference type="ARBA" id="ARBA00022723"/>
    </source>
</evidence>
<dbReference type="GO" id="GO:0008270">
    <property type="term" value="F:zinc ion binding"/>
    <property type="evidence" value="ECO:0007669"/>
    <property type="project" value="UniProtKB-KW"/>
</dbReference>
<feature type="region of interest" description="Disordered" evidence="13">
    <location>
        <begin position="23"/>
        <end position="78"/>
    </location>
</feature>
<evidence type="ECO:0000256" key="12">
    <source>
        <dbReference type="PROSITE-ProRule" id="PRU00042"/>
    </source>
</evidence>
<dbReference type="Proteomes" id="UP000018467">
    <property type="component" value="Unassembled WGS sequence"/>
</dbReference>
<dbReference type="GO" id="GO:0005634">
    <property type="term" value="C:nucleus"/>
    <property type="evidence" value="ECO:0007669"/>
    <property type="project" value="UniProtKB-SubCell"/>
</dbReference>
<dbReference type="Pfam" id="PF00096">
    <property type="entry name" value="zf-C2H2"/>
    <property type="match status" value="4"/>
</dbReference>
<feature type="compositionally biased region" description="Low complexity" evidence="13">
    <location>
        <begin position="1235"/>
        <end position="1246"/>
    </location>
</feature>
<accession>W5LA11</accession>
<evidence type="ECO:0000256" key="5">
    <source>
        <dbReference type="ARBA" id="ARBA00022737"/>
    </source>
</evidence>
<evidence type="ECO:0000256" key="13">
    <source>
        <dbReference type="SAM" id="MobiDB-lite"/>
    </source>
</evidence>
<dbReference type="InterPro" id="IPR045914">
    <property type="entry name" value="Zn532-like"/>
</dbReference>
<feature type="compositionally biased region" description="Acidic residues" evidence="13">
    <location>
        <begin position="981"/>
        <end position="990"/>
    </location>
</feature>
<keyword evidence="11" id="KW-0539">Nucleus</keyword>
<reference evidence="15" key="4">
    <citation type="submission" date="2025-09" db="UniProtKB">
        <authorList>
            <consortium name="Ensembl"/>
        </authorList>
    </citation>
    <scope>IDENTIFICATION</scope>
</reference>
<dbReference type="eggNOG" id="KOG1721">
    <property type="taxonomic scope" value="Eukaryota"/>
</dbReference>
<feature type="domain" description="C2H2-type" evidence="14">
    <location>
        <begin position="1157"/>
        <end position="1184"/>
    </location>
</feature>
<feature type="domain" description="C2H2-type" evidence="14">
    <location>
        <begin position="635"/>
        <end position="672"/>
    </location>
</feature>
<keyword evidence="5" id="KW-0677">Repeat</keyword>
<keyword evidence="7" id="KW-0862">Zinc</keyword>
<dbReference type="PROSITE" id="PS00028">
    <property type="entry name" value="ZINC_FINGER_C2H2_1"/>
    <property type="match status" value="5"/>
</dbReference>
<comment type="subcellular location">
    <subcellularLocation>
        <location evidence="2">Nucleus</location>
    </subcellularLocation>
</comment>
<sequence length="1291" mass="139697">MGDMKTPDFDDLLAAFDIPDIDAKEAIESNSGDPDGNQSESSGADGKEKSGGSAQKPTAVAEVKESVPLASNDPPVVSVIVKNSVCSDVLIKEEEMEEEENCGTKRSEGDSVLPPKLDPREHSLSPPDSLIHNGFKASSDKAAEPSLHSSQPQMQPNGLWPEDDEKNHDGSSSSHSSVIFPPPVPLPIPDTSDTSANLIDLLPNKLDENEVEHPESLNVTSRTGVPRSEDEESEPDLGSPPLMIQESPDLQASLSPKFPRRQRKSIQLQPPSPSSPTLPVSNTQTGEATAVTEQHLGLMSSTPQETPLSNSNTCSSMTEKTTDPSNAERYPEHIIEERDSPESPEPEMPPCPQGKSLPPAPAQCSTNPSTSLPVKKEPVPEETMEETMDNEGRSMQEGRNCDPHVQSSPKEGIQKKVQVDMEEQQPVPIPVASAGQKGLGTSTAPSRPLKVRIKTVKTPTGNVTRTATRLAAKGAAAGATKRSESTKMQLGGRKVVTRPKRAASAASENSPVLPVSTLQDASTAMLFAASKVQKVSATLSVSSVKKPLPSPSLSSSPVGINVQSMGLKTVYSAVSSAKAASIVNSSGAVISRSQSSLVEAFNKILNSRNPLPSYQPDLSVPPPPEWGLGVPPAGYRCLECGDAFALERSLARHYDRRSLRIEVTCNHCSKRLAFFNKCSLLLHAREHKEKGLVMQCSHLVMRPVSMEQMIGQQDTVPIGVLSPSLLACGSLPAAKEETSGPPGIFDNRCPECKSPFSSTEELAAHFQEVDPSGSESSCMKCSPPMPLWNSCSATAHRRLHQNLPPLVCPDCGLVYQPNHLNSHLQQSCLHYSRQLGYRCPCCQLVFGGVNSLNAVKTHMQTAHCEVFHKCPACPMAFKSAPSADVHCTAQHPTLTDTAKQSKEIYKCVLCQTVFTQKALLSLHFDTHLTKQKVHVFKCPDCNKLFTQRASLLAHMKASHRNLTVQPSEVSAQKSSVKMESSDGEDEEDGEREGVPKGKKGPATSNAQQWSCSQCQTRFSDKDNYINHMAKKHGKELKRFPCTFCERSFSSSSSMRRHMRVKHKGIKRSFQCQLCPEGRKTFSSKLVLDKHMQIHHGGRKGVTNPRQPSSRFTDTADSSSEQDGAPSAVTAGSAEEDEGHLSQDAGTRSAQGRDGDCFRCAPCGFTSLEKEEFLQHIQTHRGEGGRALQCQLCGACFASGSSLSRHRFISHRMRGTEPDNTPRGRRDAAPRGNVISDAPDLSPASPSQAEDGEDKLTCKVCGRQFSKAADLSTHFRTHGMAFITTYKTDKPA</sequence>
<dbReference type="GeneTree" id="ENSGT00940000156524"/>
<feature type="domain" description="C2H2-type" evidence="14">
    <location>
        <begin position="905"/>
        <end position="932"/>
    </location>
</feature>
<dbReference type="InterPro" id="IPR041697">
    <property type="entry name" value="Znf-C2H2_11"/>
</dbReference>
<feature type="compositionally biased region" description="Basic and acidic residues" evidence="13">
    <location>
        <begin position="390"/>
        <end position="402"/>
    </location>
</feature>
<dbReference type="InterPro" id="IPR057356">
    <property type="entry name" value="Znf-C2H2_ZNF592"/>
</dbReference>
<feature type="domain" description="C2H2-type" evidence="14">
    <location>
        <begin position="1255"/>
        <end position="1277"/>
    </location>
</feature>
<reference evidence="15" key="3">
    <citation type="submission" date="2025-08" db="UniProtKB">
        <authorList>
            <consortium name="Ensembl"/>
        </authorList>
    </citation>
    <scope>IDENTIFICATION</scope>
</reference>
<dbReference type="SMART" id="SM00355">
    <property type="entry name" value="ZnF_C2H2"/>
    <property type="match status" value="14"/>
</dbReference>
<evidence type="ECO:0000256" key="1">
    <source>
        <dbReference type="ARBA" id="ARBA00003767"/>
    </source>
</evidence>
<feature type="domain" description="C2H2-type" evidence="14">
    <location>
        <begin position="1039"/>
        <end position="1067"/>
    </location>
</feature>
<feature type="compositionally biased region" description="Polar residues" evidence="13">
    <location>
        <begin position="961"/>
        <end position="978"/>
    </location>
</feature>
<evidence type="ECO:0000256" key="6">
    <source>
        <dbReference type="ARBA" id="ARBA00022771"/>
    </source>
</evidence>
<reference evidence="16" key="1">
    <citation type="submission" date="2013-03" db="EMBL/GenBank/DDBJ databases">
        <authorList>
            <person name="Jeffery W."/>
            <person name="Warren W."/>
            <person name="Wilson R.K."/>
        </authorList>
    </citation>
    <scope>NUCLEOTIDE SEQUENCE</scope>
    <source>
        <strain evidence="16">female</strain>
    </source>
</reference>
<dbReference type="Gene3D" id="3.30.160.60">
    <property type="entry name" value="Classic Zinc Finger"/>
    <property type="match status" value="4"/>
</dbReference>
<evidence type="ECO:0000256" key="3">
    <source>
        <dbReference type="ARBA" id="ARBA00006991"/>
    </source>
</evidence>
<feature type="domain" description="C2H2-type" evidence="14">
    <location>
        <begin position="1009"/>
        <end position="1037"/>
    </location>
</feature>
<dbReference type="Bgee" id="ENSAMXG00000016184">
    <property type="expression patterns" value="Expressed in liver and 14 other cell types or tissues"/>
</dbReference>
<feature type="compositionally biased region" description="Basic and acidic residues" evidence="13">
    <location>
        <begin position="205"/>
        <end position="215"/>
    </location>
</feature>
<dbReference type="STRING" id="7994.ENSAMXP00000016673"/>
<feature type="compositionally biased region" description="Polar residues" evidence="13">
    <location>
        <begin position="299"/>
        <end position="325"/>
    </location>
</feature>
<keyword evidence="9" id="KW-0238">DNA-binding</keyword>